<dbReference type="Proteomes" id="UP000218172">
    <property type="component" value="Unassembled WGS sequence"/>
</dbReference>
<name>A0A2A4MPP4_9GAMM</name>
<sequence length="111" mass="12937">MLPEIEKNKKWKKQHEQLKKVQLLFSFADTIDKAIREEAVVSNTTPSNVLRNLIGLETGKAIRPRLGVSFSEEDFKFLAGKYNIDINDRKLLTQKVTSEVQHYYRKLDDDN</sequence>
<accession>A0A2A4MPP4</accession>
<organism evidence="1 2">
    <name type="scientific">SAR86 cluster bacterium</name>
    <dbReference type="NCBI Taxonomy" id="2030880"/>
    <lineage>
        <taxon>Bacteria</taxon>
        <taxon>Pseudomonadati</taxon>
        <taxon>Pseudomonadota</taxon>
        <taxon>Gammaproteobacteria</taxon>
        <taxon>SAR86 cluster</taxon>
    </lineage>
</organism>
<evidence type="ECO:0000313" key="2">
    <source>
        <dbReference type="Proteomes" id="UP000218172"/>
    </source>
</evidence>
<protein>
    <submittedName>
        <fullName evidence="1">Uncharacterized protein</fullName>
    </submittedName>
</protein>
<proteinExistence type="predicted"/>
<comment type="caution">
    <text evidence="1">The sequence shown here is derived from an EMBL/GenBank/DDBJ whole genome shotgun (WGS) entry which is preliminary data.</text>
</comment>
<reference evidence="2" key="1">
    <citation type="submission" date="2017-08" db="EMBL/GenBank/DDBJ databases">
        <title>A dynamic microbial community with high functional redundancy inhabits the cold, oxic subseafloor aquifer.</title>
        <authorList>
            <person name="Tully B.J."/>
            <person name="Wheat C.G."/>
            <person name="Glazer B.T."/>
            <person name="Huber J.A."/>
        </authorList>
    </citation>
    <scope>NUCLEOTIDE SEQUENCE [LARGE SCALE GENOMIC DNA]</scope>
</reference>
<gene>
    <name evidence="1" type="ORF">COC19_03940</name>
</gene>
<dbReference type="AlphaFoldDB" id="A0A2A4MPP4"/>
<dbReference type="EMBL" id="NVQR01000054">
    <property type="protein sequence ID" value="PCH61852.1"/>
    <property type="molecule type" value="Genomic_DNA"/>
</dbReference>
<evidence type="ECO:0000313" key="1">
    <source>
        <dbReference type="EMBL" id="PCH61852.1"/>
    </source>
</evidence>